<sequence>MKKIIILISLCSVITTHAADINSVGASYGLLSESNYSVTAGSNLGSRIGYTNYNLFPASPNDAESQSARVGLGNKYGELRLGVHDSLDSLVTTGADQQFYDGAYDLLIQDESEISQSFTYVGSAGAVSLGAQVASDNTDERTKSTGILLNAQSRSVEAAIAYRRTTDEAKAVKGRLTYKSRNNSRVRVDLVAEKVAIDDASTSLSVDSTSFMVGAKYSMTRNAYVVGQYGVVGFDDDVNLSSEALAENQDYNALSFEAGYSLSDNSSVYINHTQKSFDSSLQLPFADNLSGGSQTNSIGVRLNW</sequence>
<protein>
    <recommendedName>
        <fullName evidence="4">Porin domain-containing protein</fullName>
    </recommendedName>
</protein>
<reference evidence="2 3" key="1">
    <citation type="submission" date="2018-05" db="EMBL/GenBank/DDBJ databases">
        <title>Leucothrix arctica sp. nov., isolated from Arctic seawater.</title>
        <authorList>
            <person name="Choi A."/>
            <person name="Baek K."/>
        </authorList>
    </citation>
    <scope>NUCLEOTIDE SEQUENCE [LARGE SCALE GENOMIC DNA]</scope>
    <source>
        <strain evidence="2 3">IMCC9719</strain>
    </source>
</reference>
<keyword evidence="3" id="KW-1185">Reference proteome</keyword>
<organism evidence="2 3">
    <name type="scientific">Leucothrix arctica</name>
    <dbReference type="NCBI Taxonomy" id="1481894"/>
    <lineage>
        <taxon>Bacteria</taxon>
        <taxon>Pseudomonadati</taxon>
        <taxon>Pseudomonadota</taxon>
        <taxon>Gammaproteobacteria</taxon>
        <taxon>Thiotrichales</taxon>
        <taxon>Thiotrichaceae</taxon>
        <taxon>Leucothrix</taxon>
    </lineage>
</organism>
<evidence type="ECO:0000313" key="2">
    <source>
        <dbReference type="EMBL" id="PWQ94133.1"/>
    </source>
</evidence>
<feature type="signal peptide" evidence="1">
    <location>
        <begin position="1"/>
        <end position="18"/>
    </location>
</feature>
<comment type="caution">
    <text evidence="2">The sequence shown here is derived from an EMBL/GenBank/DDBJ whole genome shotgun (WGS) entry which is preliminary data.</text>
</comment>
<dbReference type="OrthoDB" id="8173690at2"/>
<dbReference type="EMBL" id="QGKL01000041">
    <property type="protein sequence ID" value="PWQ94133.1"/>
    <property type="molecule type" value="Genomic_DNA"/>
</dbReference>
<evidence type="ECO:0000313" key="3">
    <source>
        <dbReference type="Proteomes" id="UP000245506"/>
    </source>
</evidence>
<name>A0A317C9Y0_9GAMM</name>
<accession>A0A317C9Y0</accession>
<dbReference type="AlphaFoldDB" id="A0A317C9Y0"/>
<dbReference type="InterPro" id="IPR023614">
    <property type="entry name" value="Porin_dom_sf"/>
</dbReference>
<evidence type="ECO:0000256" key="1">
    <source>
        <dbReference type="SAM" id="SignalP"/>
    </source>
</evidence>
<dbReference type="Gene3D" id="2.40.160.10">
    <property type="entry name" value="Porin"/>
    <property type="match status" value="1"/>
</dbReference>
<gene>
    <name evidence="2" type="ORF">DKT75_16475</name>
</gene>
<feature type="chain" id="PRO_5016456347" description="Porin domain-containing protein" evidence="1">
    <location>
        <begin position="19"/>
        <end position="304"/>
    </location>
</feature>
<proteinExistence type="predicted"/>
<evidence type="ECO:0008006" key="4">
    <source>
        <dbReference type="Google" id="ProtNLM"/>
    </source>
</evidence>
<keyword evidence="1" id="KW-0732">Signal</keyword>
<dbReference type="RefSeq" id="WP_109824772.1">
    <property type="nucleotide sequence ID" value="NZ_QGKL01000041.1"/>
</dbReference>
<dbReference type="SUPFAM" id="SSF56935">
    <property type="entry name" value="Porins"/>
    <property type="match status" value="1"/>
</dbReference>
<dbReference type="Proteomes" id="UP000245506">
    <property type="component" value="Unassembled WGS sequence"/>
</dbReference>